<dbReference type="Pfam" id="PF02743">
    <property type="entry name" value="dCache_1"/>
    <property type="match status" value="1"/>
</dbReference>
<keyword evidence="11" id="KW-1185">Reference proteome</keyword>
<keyword evidence="2" id="KW-1003">Cell membrane</keyword>
<feature type="domain" description="EAL" evidence="8">
    <location>
        <begin position="480"/>
        <end position="732"/>
    </location>
</feature>
<dbReference type="SMART" id="SM00052">
    <property type="entry name" value="EAL"/>
    <property type="match status" value="1"/>
</dbReference>
<dbReference type="PROSITE" id="PS51257">
    <property type="entry name" value="PROKAR_LIPOPROTEIN"/>
    <property type="match status" value="1"/>
</dbReference>
<dbReference type="InterPro" id="IPR033479">
    <property type="entry name" value="dCache_1"/>
</dbReference>
<dbReference type="Pfam" id="PF00563">
    <property type="entry name" value="EAL"/>
    <property type="match status" value="1"/>
</dbReference>
<evidence type="ECO:0000256" key="6">
    <source>
        <dbReference type="SAM" id="Coils"/>
    </source>
</evidence>
<dbReference type="PROSITE" id="PS50883">
    <property type="entry name" value="EAL"/>
    <property type="match status" value="1"/>
</dbReference>
<gene>
    <name evidence="10" type="ORF">WMO24_04430</name>
</gene>
<name>A0ABV1GCW3_9FIRM</name>
<dbReference type="Gene3D" id="3.30.70.270">
    <property type="match status" value="1"/>
</dbReference>
<dbReference type="InterPro" id="IPR050706">
    <property type="entry name" value="Cyclic-di-GMP_PDE-like"/>
</dbReference>
<proteinExistence type="predicted"/>
<evidence type="ECO:0000256" key="1">
    <source>
        <dbReference type="ARBA" id="ARBA00004651"/>
    </source>
</evidence>
<evidence type="ECO:0000256" key="7">
    <source>
        <dbReference type="SAM" id="Phobius"/>
    </source>
</evidence>
<comment type="subcellular location">
    <subcellularLocation>
        <location evidence="1">Cell membrane</location>
        <topology evidence="1">Multi-pass membrane protein</topology>
    </subcellularLocation>
</comment>
<evidence type="ECO:0000313" key="10">
    <source>
        <dbReference type="EMBL" id="MEQ2519678.1"/>
    </source>
</evidence>
<dbReference type="PANTHER" id="PTHR33121:SF70">
    <property type="entry name" value="SIGNALING PROTEIN YKOW"/>
    <property type="match status" value="1"/>
</dbReference>
<evidence type="ECO:0000259" key="8">
    <source>
        <dbReference type="PROSITE" id="PS50883"/>
    </source>
</evidence>
<dbReference type="Gene3D" id="3.20.20.450">
    <property type="entry name" value="EAL domain"/>
    <property type="match status" value="1"/>
</dbReference>
<dbReference type="CDD" id="cd01948">
    <property type="entry name" value="EAL"/>
    <property type="match status" value="1"/>
</dbReference>
<feature type="transmembrane region" description="Helical" evidence="7">
    <location>
        <begin position="283"/>
        <end position="301"/>
    </location>
</feature>
<dbReference type="InterPro" id="IPR001633">
    <property type="entry name" value="EAL_dom"/>
</dbReference>
<dbReference type="InterPro" id="IPR035919">
    <property type="entry name" value="EAL_sf"/>
</dbReference>
<keyword evidence="6" id="KW-0175">Coiled coil</keyword>
<feature type="domain" description="GGDEF" evidence="9">
    <location>
        <begin position="341"/>
        <end position="470"/>
    </location>
</feature>
<accession>A0ABV1GCW3</accession>
<dbReference type="SMART" id="SM00267">
    <property type="entry name" value="GGDEF"/>
    <property type="match status" value="1"/>
</dbReference>
<evidence type="ECO:0000256" key="4">
    <source>
        <dbReference type="ARBA" id="ARBA00022989"/>
    </source>
</evidence>
<keyword evidence="5 7" id="KW-0472">Membrane</keyword>
<organism evidence="10 11">
    <name type="scientific">Ruthenibacterium intestinale</name>
    <dbReference type="NCBI Taxonomy" id="3133163"/>
    <lineage>
        <taxon>Bacteria</taxon>
        <taxon>Bacillati</taxon>
        <taxon>Bacillota</taxon>
        <taxon>Clostridia</taxon>
        <taxon>Eubacteriales</taxon>
        <taxon>Oscillospiraceae</taxon>
        <taxon>Ruthenibacterium</taxon>
    </lineage>
</organism>
<sequence>MKRGKLLRLTAICLAFYGCVLAACLYGYTVFIQHQMANQISHALEDVAAQSRLVLCQEVEANQQLLQGVAQQIVSVGADQPEAGVRSLMPLVKMYGFKRMGIAAADGTAFTTDNRVIQVGQRDFFLAAMENEKVLTAPVKDSTDGMWINVYAVPLVENQEPVGVLFAVYSTRQFRTLLDVPSFQGKGYSYVIESDGTIVVSQNNIYENLFQMLPAVSERNLQAVEVMQKDMARGGSGMVEFERDGRRYGYYMPLGINDWYLLNVVPSEVLEARTAPVLGANHLLIGILVVSFLAGAAVLSGTRARQKRRLMELAYADPLTGGYNFAKFCQEADEQLKQPHGKLACVVLDLQNFKRINSIFGVEEGNRVLRQVWSVWLSSIRTGEVAARRTADHFVALWKYDDPAQLETRAEEVAQVLLDVSQDANRPNVMPAIGVYELEEKDFEWEKVYNQALTASKMVRTRQGFCAFYDQAMRDATRELQQIESRLDGAFLNREFIPYYQPKFGPDGTTVTGAEALVRWNCDGTLIPPGRFIPLCEQNGWIARLDDYMLEAVVRQQTAWRKQGRAIVPVSVNLSRARLYQKDYAIRCREMFQQAGLPPWAVQFEVTESAAVENVENMRDVIRQLHQAGFRVLVDDFGTGYSSMASLKDLSFDILKLDKSFVDEIGNSRGDKIIRFTIELAKSLGMSVTAEGVEQEQQFLFLKERGCDDFQGYYFAKPLAAQAFEQLLRPEKEGEQ</sequence>
<dbReference type="Gene3D" id="3.30.450.20">
    <property type="entry name" value="PAS domain"/>
    <property type="match status" value="1"/>
</dbReference>
<evidence type="ECO:0000313" key="11">
    <source>
        <dbReference type="Proteomes" id="UP001477672"/>
    </source>
</evidence>
<evidence type="ECO:0000259" key="9">
    <source>
        <dbReference type="PROSITE" id="PS50887"/>
    </source>
</evidence>
<dbReference type="PANTHER" id="PTHR33121">
    <property type="entry name" value="CYCLIC DI-GMP PHOSPHODIESTERASE PDEF"/>
    <property type="match status" value="1"/>
</dbReference>
<protein>
    <submittedName>
        <fullName evidence="10">GGDEF domain-containing protein</fullName>
    </submittedName>
</protein>
<dbReference type="RefSeq" id="WP_349215112.1">
    <property type="nucleotide sequence ID" value="NZ_JBBMFA010000063.1"/>
</dbReference>
<feature type="coiled-coil region" evidence="6">
    <location>
        <begin position="466"/>
        <end position="493"/>
    </location>
</feature>
<dbReference type="Proteomes" id="UP001477672">
    <property type="component" value="Unassembled WGS sequence"/>
</dbReference>
<dbReference type="SUPFAM" id="SSF55073">
    <property type="entry name" value="Nucleotide cyclase"/>
    <property type="match status" value="1"/>
</dbReference>
<keyword evidence="4 7" id="KW-1133">Transmembrane helix</keyword>
<dbReference type="PROSITE" id="PS50887">
    <property type="entry name" value="GGDEF"/>
    <property type="match status" value="1"/>
</dbReference>
<dbReference type="SUPFAM" id="SSF141868">
    <property type="entry name" value="EAL domain-like"/>
    <property type="match status" value="1"/>
</dbReference>
<keyword evidence="3 7" id="KW-0812">Transmembrane</keyword>
<evidence type="ECO:0000256" key="3">
    <source>
        <dbReference type="ARBA" id="ARBA00022692"/>
    </source>
</evidence>
<dbReference type="InterPro" id="IPR029787">
    <property type="entry name" value="Nucleotide_cyclase"/>
</dbReference>
<evidence type="ECO:0000256" key="5">
    <source>
        <dbReference type="ARBA" id="ARBA00023136"/>
    </source>
</evidence>
<reference evidence="10 11" key="1">
    <citation type="submission" date="2024-03" db="EMBL/GenBank/DDBJ databases">
        <title>Human intestinal bacterial collection.</title>
        <authorList>
            <person name="Pauvert C."/>
            <person name="Hitch T.C.A."/>
            <person name="Clavel T."/>
        </authorList>
    </citation>
    <scope>NUCLEOTIDE SEQUENCE [LARGE SCALE GENOMIC DNA]</scope>
    <source>
        <strain evidence="10 11">CLA-JM-H11</strain>
    </source>
</reference>
<dbReference type="CDD" id="cd12912">
    <property type="entry name" value="PDC2_MCP_like"/>
    <property type="match status" value="1"/>
</dbReference>
<dbReference type="InterPro" id="IPR000160">
    <property type="entry name" value="GGDEF_dom"/>
</dbReference>
<evidence type="ECO:0000256" key="2">
    <source>
        <dbReference type="ARBA" id="ARBA00022475"/>
    </source>
</evidence>
<dbReference type="EMBL" id="JBBMFA010000063">
    <property type="protein sequence ID" value="MEQ2519678.1"/>
    <property type="molecule type" value="Genomic_DNA"/>
</dbReference>
<dbReference type="InterPro" id="IPR043128">
    <property type="entry name" value="Rev_trsase/Diguanyl_cyclase"/>
</dbReference>
<comment type="caution">
    <text evidence="10">The sequence shown here is derived from an EMBL/GenBank/DDBJ whole genome shotgun (WGS) entry which is preliminary data.</text>
</comment>
<dbReference type="NCBIfam" id="TIGR00254">
    <property type="entry name" value="GGDEF"/>
    <property type="match status" value="1"/>
</dbReference>
<dbReference type="Pfam" id="PF00990">
    <property type="entry name" value="GGDEF"/>
    <property type="match status" value="1"/>
</dbReference>